<dbReference type="EMBL" id="CP050474">
    <property type="protein sequence ID" value="UTZ35146.1"/>
    <property type="molecule type" value="Genomic_DNA"/>
</dbReference>
<evidence type="ECO:0000313" key="1">
    <source>
        <dbReference type="EMBL" id="UTZ29880.1"/>
    </source>
</evidence>
<dbReference type="AlphaFoldDB" id="A0AAE9N312"/>
<evidence type="ECO:0000313" key="4">
    <source>
        <dbReference type="Proteomes" id="UP001058687"/>
    </source>
</evidence>
<dbReference type="EMBL" id="CP050474">
    <property type="protein sequence ID" value="UTZ35211.1"/>
    <property type="molecule type" value="Genomic_DNA"/>
</dbReference>
<gene>
    <name evidence="1" type="ORF">HB761_24795</name>
    <name evidence="2" type="ORF">HB762_28175</name>
    <name evidence="3" type="ORF">HB762_28580</name>
</gene>
<proteinExistence type="predicted"/>
<name>A0AAE9N312_9VIBR</name>
<sequence length="132" mass="15156">MSNPPVDEIYKNVPGDGSPDWEHTFYGHLSEYGEWDIEKFWIFHKALIEVGMLVKEGTSVDRNLAYALLYIQHGVLVHISSHFNSRVSWKFESIDDEELRDYAERFQLAILGAISGDIVPESSFDLINPLIK</sequence>
<accession>A0AAE9N312</accession>
<organism evidence="1 4">
    <name type="scientific">Vibrio campbellii</name>
    <dbReference type="NCBI Taxonomy" id="680"/>
    <lineage>
        <taxon>Bacteria</taxon>
        <taxon>Pseudomonadati</taxon>
        <taxon>Pseudomonadota</taxon>
        <taxon>Gammaproteobacteria</taxon>
        <taxon>Vibrionales</taxon>
        <taxon>Vibrionaceae</taxon>
        <taxon>Vibrio</taxon>
    </lineage>
</organism>
<evidence type="ECO:0000313" key="2">
    <source>
        <dbReference type="EMBL" id="UTZ35146.1"/>
    </source>
</evidence>
<dbReference type="RefSeq" id="WP_255905492.1">
    <property type="nucleotide sequence ID" value="NZ_CP050466.1"/>
</dbReference>
<evidence type="ECO:0000313" key="5">
    <source>
        <dbReference type="Proteomes" id="UP001059912"/>
    </source>
</evidence>
<protein>
    <submittedName>
        <fullName evidence="1">Uncharacterized protein</fullName>
    </submittedName>
</protein>
<keyword evidence="5" id="KW-1185">Reference proteome</keyword>
<evidence type="ECO:0000313" key="3">
    <source>
        <dbReference type="EMBL" id="UTZ35211.1"/>
    </source>
</evidence>
<dbReference type="Proteomes" id="UP001059912">
    <property type="component" value="Plasmid unnamed3"/>
</dbReference>
<geneLocation type="plasmid" evidence="1 4">
    <name>unnamed1</name>
</geneLocation>
<dbReference type="Proteomes" id="UP001058687">
    <property type="component" value="Plasmid unnamed1"/>
</dbReference>
<geneLocation type="plasmid" evidence="2 5">
    <name>unnamed3</name>
</geneLocation>
<dbReference type="EMBL" id="CP050469">
    <property type="protein sequence ID" value="UTZ29880.1"/>
    <property type="molecule type" value="Genomic_DNA"/>
</dbReference>
<reference evidence="1" key="1">
    <citation type="submission" date="2020-03" db="EMBL/GenBank/DDBJ databases">
        <title>Five strains of Vibrio campbellii isolated from Mariana Trench.</title>
        <authorList>
            <person name="Liang J."/>
            <person name="Zhang X.-H."/>
        </authorList>
    </citation>
    <scope>NUCLEOTIDE SEQUENCE</scope>
    <source>
        <strain evidence="2">LJC013</strain>
        <strain evidence="1">LJC014</strain>
        <plasmid evidence="1">unnamed1</plasmid>
        <plasmid evidence="2">unnamed3</plasmid>
    </source>
</reference>
<keyword evidence="1" id="KW-0614">Plasmid</keyword>